<evidence type="ECO:0000256" key="1">
    <source>
        <dbReference type="ARBA" id="ARBA00010646"/>
    </source>
</evidence>
<proteinExistence type="inferred from homology"/>
<dbReference type="SUPFAM" id="SSF47090">
    <property type="entry name" value="PGBD-like"/>
    <property type="match status" value="1"/>
</dbReference>
<dbReference type="SUPFAM" id="SSF51445">
    <property type="entry name" value="(Trans)glycosidases"/>
    <property type="match status" value="1"/>
</dbReference>
<evidence type="ECO:0000256" key="2">
    <source>
        <dbReference type="ARBA" id="ARBA00022801"/>
    </source>
</evidence>
<evidence type="ECO:0000313" key="6">
    <source>
        <dbReference type="Proteomes" id="UP001579974"/>
    </source>
</evidence>
<dbReference type="EMBL" id="JBDXSU010000026">
    <property type="protein sequence ID" value="MFB5192643.1"/>
    <property type="molecule type" value="Genomic_DNA"/>
</dbReference>
<dbReference type="InterPro" id="IPR002053">
    <property type="entry name" value="Glyco_hydro_25"/>
</dbReference>
<dbReference type="InterPro" id="IPR002477">
    <property type="entry name" value="Peptidoglycan-bd-like"/>
</dbReference>
<evidence type="ECO:0000259" key="4">
    <source>
        <dbReference type="Pfam" id="PF01471"/>
    </source>
</evidence>
<dbReference type="InterPro" id="IPR018077">
    <property type="entry name" value="Glyco_hydro_fam25_subgr"/>
</dbReference>
<dbReference type="PROSITE" id="PS51904">
    <property type="entry name" value="GLYCOSYL_HYDROL_F25_2"/>
    <property type="match status" value="1"/>
</dbReference>
<dbReference type="Pfam" id="PF01471">
    <property type="entry name" value="PG_binding_1"/>
    <property type="match status" value="1"/>
</dbReference>
<dbReference type="InterPro" id="IPR036366">
    <property type="entry name" value="PGBDSf"/>
</dbReference>
<dbReference type="PANTHER" id="PTHR34135">
    <property type="entry name" value="LYSOZYME"/>
    <property type="match status" value="1"/>
</dbReference>
<dbReference type="CDD" id="cd00599">
    <property type="entry name" value="GH25_muramidase"/>
    <property type="match status" value="1"/>
</dbReference>
<dbReference type="PANTHER" id="PTHR34135:SF2">
    <property type="entry name" value="LYSOZYME"/>
    <property type="match status" value="1"/>
</dbReference>
<dbReference type="InterPro" id="IPR036365">
    <property type="entry name" value="PGBD-like_sf"/>
</dbReference>
<accession>A0ABV5AK80</accession>
<feature type="domain" description="Peptidoglycan binding-like" evidence="4">
    <location>
        <begin position="219"/>
        <end position="276"/>
    </location>
</feature>
<dbReference type="SMART" id="SM00641">
    <property type="entry name" value="Glyco_25"/>
    <property type="match status" value="1"/>
</dbReference>
<dbReference type="Gene3D" id="3.20.20.80">
    <property type="entry name" value="Glycosidases"/>
    <property type="match status" value="1"/>
</dbReference>
<name>A0ABV5AK80_9BACL</name>
<evidence type="ECO:0000256" key="3">
    <source>
        <dbReference type="ARBA" id="ARBA00023295"/>
    </source>
</evidence>
<dbReference type="InterPro" id="IPR017853">
    <property type="entry name" value="GH"/>
</dbReference>
<evidence type="ECO:0000313" key="5">
    <source>
        <dbReference type="EMBL" id="MFB5192643.1"/>
    </source>
</evidence>
<comment type="similarity">
    <text evidence="1">Belongs to the glycosyl hydrolase 25 family.</text>
</comment>
<dbReference type="Gene3D" id="1.10.101.10">
    <property type="entry name" value="PGBD-like superfamily/PGBD"/>
    <property type="match status" value="1"/>
</dbReference>
<dbReference type="Proteomes" id="UP001579974">
    <property type="component" value="Unassembled WGS sequence"/>
</dbReference>
<dbReference type="Pfam" id="PF01183">
    <property type="entry name" value="Glyco_hydro_25"/>
    <property type="match status" value="1"/>
</dbReference>
<protein>
    <submittedName>
        <fullName evidence="5">GH25 family lysozyme</fullName>
    </submittedName>
</protein>
<keyword evidence="6" id="KW-1185">Reference proteome</keyword>
<keyword evidence="2" id="KW-0378">Hydrolase</keyword>
<sequence>MTIKVLDVSNYQPTVDWSEVKASGVSAVYAKSTEGVTLNDSTFASHVQGAQSAGLPVGAYHFAHPESNDPTAEAKHFVSILQQTSTDLMPVLDLESPTSAGPLTGAQIVAWVRTFVNYVEAQTGRKAMLYTGPWYANMFDLSGLGDIPLWVSVYGVSAPSQFADWTSYLMWQYTDTATVSGISGNVDMSYAPSVAALQGNYTEGDLTPMSNPTVQLNSTGAAVETLQKDLNTLGANPVLTVDGDFGAGTQTAVKAFQSAHGLTVDGVVGPATWAAIEAALQSKTTPSPSPTPTPSPTPAPTTVQATLMKAQVNGVEVDAYAIDGVTYVNWSSIPGVKATKTSAGEWNFVTSSVDEKPVSVTLTYADGSTQTSTF</sequence>
<dbReference type="RefSeq" id="WP_275474224.1">
    <property type="nucleotide sequence ID" value="NZ_CP162940.1"/>
</dbReference>
<gene>
    <name evidence="5" type="ORF">KKP3000_001852</name>
</gene>
<comment type="caution">
    <text evidence="5">The sequence shown here is derived from an EMBL/GenBank/DDBJ whole genome shotgun (WGS) entry which is preliminary data.</text>
</comment>
<organism evidence="5 6">
    <name type="scientific">Alicyclobacillus fastidiosus</name>
    <dbReference type="NCBI Taxonomy" id="392011"/>
    <lineage>
        <taxon>Bacteria</taxon>
        <taxon>Bacillati</taxon>
        <taxon>Bacillota</taxon>
        <taxon>Bacilli</taxon>
        <taxon>Bacillales</taxon>
        <taxon>Alicyclobacillaceae</taxon>
        <taxon>Alicyclobacillus</taxon>
    </lineage>
</organism>
<reference evidence="5 6" key="1">
    <citation type="journal article" date="2024" name="Int. J. Mol. Sci.">
        <title>Exploration of Alicyclobacillus spp. Genome in Search of Antibiotic Resistance.</title>
        <authorList>
            <person name="Bucka-Kolendo J."/>
            <person name="Kiousi D.E."/>
            <person name="Dekowska A."/>
            <person name="Mikolajczuk-Szczyrba A."/>
            <person name="Karadedos D.M."/>
            <person name="Michael P."/>
            <person name="Galanis A."/>
            <person name="Sokolowska B."/>
        </authorList>
    </citation>
    <scope>NUCLEOTIDE SEQUENCE [LARGE SCALE GENOMIC DNA]</scope>
    <source>
        <strain evidence="5 6">KKP 3000</strain>
    </source>
</reference>
<keyword evidence="3" id="KW-0326">Glycosidase</keyword>